<reference evidence="1 2" key="1">
    <citation type="submission" date="2024-09" db="EMBL/GenBank/DDBJ databases">
        <title>Floridaenema gen nov. (Aerosakkonemataceae, Aerosakkonematales ord. nov., Cyanobacteria) from benthic tropical and subtropical fresh waters, with the description of four new species.</title>
        <authorList>
            <person name="Moretto J.A."/>
            <person name="Berthold D.E."/>
            <person name="Lefler F.W."/>
            <person name="Huang I.-S."/>
            <person name="Laughinghouse H. IV."/>
        </authorList>
    </citation>
    <scope>NUCLEOTIDE SEQUENCE [LARGE SCALE GENOMIC DNA]</scope>
    <source>
        <strain evidence="1 2">BLCC-F46</strain>
    </source>
</reference>
<dbReference type="SUPFAM" id="SSF51120">
    <property type="entry name" value="beta-Roll"/>
    <property type="match status" value="1"/>
</dbReference>
<dbReference type="Gene3D" id="2.150.10.10">
    <property type="entry name" value="Serralysin-like metalloprotease, C-terminal"/>
    <property type="match status" value="1"/>
</dbReference>
<name>A0ABV4X2R0_9CYAN</name>
<evidence type="ECO:0000313" key="1">
    <source>
        <dbReference type="EMBL" id="MFB2877049.1"/>
    </source>
</evidence>
<dbReference type="PRINTS" id="PR01228">
    <property type="entry name" value="EGGSHELL"/>
</dbReference>
<gene>
    <name evidence="1" type="ORF">ACE1CC_09175</name>
</gene>
<organism evidence="1 2">
    <name type="scientific">Floridaenema aerugineum BLCC-F46</name>
    <dbReference type="NCBI Taxonomy" id="3153654"/>
    <lineage>
        <taxon>Bacteria</taxon>
        <taxon>Bacillati</taxon>
        <taxon>Cyanobacteriota</taxon>
        <taxon>Cyanophyceae</taxon>
        <taxon>Oscillatoriophycideae</taxon>
        <taxon>Aerosakkonematales</taxon>
        <taxon>Aerosakkonemataceae</taxon>
        <taxon>Floridanema</taxon>
        <taxon>Floridanema aerugineum</taxon>
    </lineage>
</organism>
<keyword evidence="2" id="KW-1185">Reference proteome</keyword>
<protein>
    <submittedName>
        <fullName evidence="1">Calcium-binding protein</fullName>
    </submittedName>
</protein>
<proteinExistence type="predicted"/>
<dbReference type="RefSeq" id="WP_413270159.1">
    <property type="nucleotide sequence ID" value="NZ_JBHFNQ010000066.1"/>
</dbReference>
<sequence>MATFTVTRYDDVVDLNDNQLSLREAVNQAMTSPEDDIIYVNQIARLNQPIVINSNSGGIIFQGNGTNTSGFSGQDRTQIVFVNQATVSFFNLGFYNGYIYGGDGQKGGGGGLGAGAAIFINRGNVTADRVAFVANRVVGGNGGGILRDGGDGGGDYRNGTPGFAGGAGGRSLFGSAASTAGIRGEGGNYNHSSAFANGGNGGNGGNGNFGVGGASGGGGGGGEGGAGPIFAPGNGGNGGNGGAGGFGAGGGGGGGAGGAGGNTLGGAGSYYGYGGRGGAGGAFAGNGGNAVNPGGNYAPPTVGGGGNYGGSGGSGGGGAGLGGAVFVREGGFFTVTNTDFISNSATGANGVPYYSYPGQGRGGAIFVQSGGTLTHAGVTFLNNTASTGDANTNVWPVKVNRGDGTVLVEDFTGVGKGSNPSEEILSTFDELVFKGADLIAKNLLLTQVGADLEVSFEGVDDTKVILKDFALENLDNLPIPGGQHGQVGNIVFDGDAQLQDSIDVFDADSTQDQIWNRNTTTFLNELDNDVRGFANSNDIINGQGGNDTIRALSGDDIVRGGDGDDILYGGVGADILIGNSGDDNLYLGGNQDVDKVIYRNGDGSDVIHQFNLRDGDLLQFEGIEAIDLVVNGNSTFLRLSDGIEGNSEFGSGQILAELRGVTEFTKDNIGLNLATANTAQFLFA</sequence>
<comment type="caution">
    <text evidence="1">The sequence shown here is derived from an EMBL/GenBank/DDBJ whole genome shotgun (WGS) entry which is preliminary data.</text>
</comment>
<dbReference type="Proteomes" id="UP001576774">
    <property type="component" value="Unassembled WGS sequence"/>
</dbReference>
<accession>A0ABV4X2R0</accession>
<dbReference type="EMBL" id="JBHFNQ010000066">
    <property type="protein sequence ID" value="MFB2877049.1"/>
    <property type="molecule type" value="Genomic_DNA"/>
</dbReference>
<evidence type="ECO:0000313" key="2">
    <source>
        <dbReference type="Proteomes" id="UP001576774"/>
    </source>
</evidence>
<dbReference type="PRINTS" id="PR00313">
    <property type="entry name" value="CABNDNGRPT"/>
</dbReference>
<dbReference type="InterPro" id="IPR011049">
    <property type="entry name" value="Serralysin-like_metalloprot_C"/>
</dbReference>